<dbReference type="InterPro" id="IPR011712">
    <property type="entry name" value="Sig_transdc_His_kin_sub3_dim/P"/>
</dbReference>
<dbReference type="InterPro" id="IPR050482">
    <property type="entry name" value="Sensor_HK_TwoCompSys"/>
</dbReference>
<gene>
    <name evidence="11" type="ORF">G6048_29470</name>
</gene>
<evidence type="ECO:0000259" key="10">
    <source>
        <dbReference type="SMART" id="SM00387"/>
    </source>
</evidence>
<proteinExistence type="predicted"/>
<name>A0ABX0DYW5_9ACTN</name>
<dbReference type="SMART" id="SM00387">
    <property type="entry name" value="HATPase_c"/>
    <property type="match status" value="1"/>
</dbReference>
<dbReference type="EMBL" id="JAAKZX010000115">
    <property type="protein sequence ID" value="NGO46094.1"/>
    <property type="molecule type" value="Genomic_DNA"/>
</dbReference>
<dbReference type="PANTHER" id="PTHR24421:SF10">
    <property type="entry name" value="NITRATE_NITRITE SENSOR PROTEIN NARQ"/>
    <property type="match status" value="1"/>
</dbReference>
<dbReference type="Pfam" id="PF02518">
    <property type="entry name" value="HATPase_c"/>
    <property type="match status" value="1"/>
</dbReference>
<dbReference type="SUPFAM" id="SSF55874">
    <property type="entry name" value="ATPase domain of HSP90 chaperone/DNA topoisomerase II/histidine kinase"/>
    <property type="match status" value="1"/>
</dbReference>
<evidence type="ECO:0000256" key="7">
    <source>
        <dbReference type="ARBA" id="ARBA00022840"/>
    </source>
</evidence>
<dbReference type="GO" id="GO:0016301">
    <property type="term" value="F:kinase activity"/>
    <property type="evidence" value="ECO:0007669"/>
    <property type="project" value="UniProtKB-KW"/>
</dbReference>
<keyword evidence="8" id="KW-0902">Two-component regulatory system</keyword>
<organism evidence="11 12">
    <name type="scientific">Streptomyces ureilyticus</name>
    <dbReference type="NCBI Taxonomy" id="1775131"/>
    <lineage>
        <taxon>Bacteria</taxon>
        <taxon>Bacillati</taxon>
        <taxon>Actinomycetota</taxon>
        <taxon>Actinomycetes</taxon>
        <taxon>Kitasatosporales</taxon>
        <taxon>Streptomycetaceae</taxon>
        <taxon>Streptomyces</taxon>
    </lineage>
</organism>
<evidence type="ECO:0000256" key="6">
    <source>
        <dbReference type="ARBA" id="ARBA00022777"/>
    </source>
</evidence>
<evidence type="ECO:0000313" key="12">
    <source>
        <dbReference type="Proteomes" id="UP001518140"/>
    </source>
</evidence>
<keyword evidence="7" id="KW-0067">ATP-binding</keyword>
<evidence type="ECO:0000256" key="1">
    <source>
        <dbReference type="ARBA" id="ARBA00000085"/>
    </source>
</evidence>
<keyword evidence="12" id="KW-1185">Reference proteome</keyword>
<dbReference type="InterPro" id="IPR036890">
    <property type="entry name" value="HATPase_C_sf"/>
</dbReference>
<dbReference type="Proteomes" id="UP001518140">
    <property type="component" value="Unassembled WGS sequence"/>
</dbReference>
<dbReference type="Pfam" id="PF07730">
    <property type="entry name" value="HisKA_3"/>
    <property type="match status" value="1"/>
</dbReference>
<feature type="transmembrane region" description="Helical" evidence="9">
    <location>
        <begin position="130"/>
        <end position="153"/>
    </location>
</feature>
<feature type="transmembrane region" description="Helical" evidence="9">
    <location>
        <begin position="93"/>
        <end position="118"/>
    </location>
</feature>
<dbReference type="Gene3D" id="1.20.5.1930">
    <property type="match status" value="1"/>
</dbReference>
<feature type="transmembrane region" description="Helical" evidence="9">
    <location>
        <begin position="20"/>
        <end position="42"/>
    </location>
</feature>
<feature type="domain" description="Histidine kinase/HSP90-like ATPase" evidence="10">
    <location>
        <begin position="291"/>
        <end position="379"/>
    </location>
</feature>
<evidence type="ECO:0000256" key="9">
    <source>
        <dbReference type="SAM" id="Phobius"/>
    </source>
</evidence>
<sequence>MRDVARRGAWCGVGLMTGAASAAVELLFTVLSGLALLPVLAWPRGRQAVLRPVFAGARRLTQFERRRLGTWLSVSVSPAYEDARALRYIACRWALGALGAVVMLAVAAGLVYSTYWMFAWIVDGVEHPWAIVFSSFGGLFLLFLAVQGIFGVAELERQLARHFLGTSHQEELERRIVELAASRAAVVDAVDDERRRIERDLHDGVQQRLVALGMLLGRALRSQDPERADRLLRQAHDESGQALADLREVAWRIYPTTLDEAGLRAALETVAERSSVPVRVVYELGADPGKAAATAAYFVVCEAVTNAVKHAAASRITVHLWASGGELCIRIEDDGSGGANPTGSGLFGLARRVDALDGRFTVVSPAGGPTIISAELPCA</sequence>
<evidence type="ECO:0000256" key="8">
    <source>
        <dbReference type="ARBA" id="ARBA00023012"/>
    </source>
</evidence>
<keyword evidence="4" id="KW-0808">Transferase</keyword>
<dbReference type="EC" id="2.7.13.3" evidence="2"/>
<dbReference type="Gene3D" id="3.30.565.10">
    <property type="entry name" value="Histidine kinase-like ATPase, C-terminal domain"/>
    <property type="match status" value="1"/>
</dbReference>
<evidence type="ECO:0000256" key="2">
    <source>
        <dbReference type="ARBA" id="ARBA00012438"/>
    </source>
</evidence>
<accession>A0ABX0DYW5</accession>
<reference evidence="11 12" key="1">
    <citation type="submission" date="2020-02" db="EMBL/GenBank/DDBJ databases">
        <title>Whole-genome analyses of novel actinobacteria.</title>
        <authorList>
            <person name="Sahin N."/>
            <person name="Tokatli A."/>
        </authorList>
    </citation>
    <scope>NUCLEOTIDE SEQUENCE [LARGE SCALE GENOMIC DNA]</scope>
    <source>
        <strain evidence="11 12">YC419</strain>
    </source>
</reference>
<evidence type="ECO:0000256" key="4">
    <source>
        <dbReference type="ARBA" id="ARBA00022679"/>
    </source>
</evidence>
<keyword evidence="9" id="KW-1133">Transmembrane helix</keyword>
<comment type="caution">
    <text evidence="11">The sequence shown here is derived from an EMBL/GenBank/DDBJ whole genome shotgun (WGS) entry which is preliminary data.</text>
</comment>
<keyword evidence="3" id="KW-0597">Phosphoprotein</keyword>
<evidence type="ECO:0000313" key="11">
    <source>
        <dbReference type="EMBL" id="NGO46094.1"/>
    </source>
</evidence>
<evidence type="ECO:0000256" key="5">
    <source>
        <dbReference type="ARBA" id="ARBA00022741"/>
    </source>
</evidence>
<keyword evidence="6 11" id="KW-0418">Kinase</keyword>
<dbReference type="PANTHER" id="PTHR24421">
    <property type="entry name" value="NITRATE/NITRITE SENSOR PROTEIN NARX-RELATED"/>
    <property type="match status" value="1"/>
</dbReference>
<protein>
    <recommendedName>
        <fullName evidence="2">histidine kinase</fullName>
        <ecNumber evidence="2">2.7.13.3</ecNumber>
    </recommendedName>
</protein>
<dbReference type="InterPro" id="IPR003594">
    <property type="entry name" value="HATPase_dom"/>
</dbReference>
<keyword evidence="5" id="KW-0547">Nucleotide-binding</keyword>
<keyword evidence="9" id="KW-0812">Transmembrane</keyword>
<dbReference type="CDD" id="cd16917">
    <property type="entry name" value="HATPase_UhpB-NarQ-NarX-like"/>
    <property type="match status" value="1"/>
</dbReference>
<evidence type="ECO:0000256" key="3">
    <source>
        <dbReference type="ARBA" id="ARBA00022553"/>
    </source>
</evidence>
<comment type="catalytic activity">
    <reaction evidence="1">
        <text>ATP + protein L-histidine = ADP + protein N-phospho-L-histidine.</text>
        <dbReference type="EC" id="2.7.13.3"/>
    </reaction>
</comment>
<keyword evidence="9" id="KW-0472">Membrane</keyword>